<comment type="caution">
    <text evidence="1">The sequence shown here is derived from an EMBL/GenBank/DDBJ whole genome shotgun (WGS) entry which is preliminary data.</text>
</comment>
<dbReference type="SUPFAM" id="SSF52283">
    <property type="entry name" value="Formate/glycerate dehydrogenase catalytic domain-like"/>
    <property type="match status" value="1"/>
</dbReference>
<dbReference type="Pfam" id="PF05221">
    <property type="entry name" value="AdoHcyase"/>
    <property type="match status" value="1"/>
</dbReference>
<evidence type="ECO:0000313" key="1">
    <source>
        <dbReference type="EMBL" id="MEU6827007.1"/>
    </source>
</evidence>
<evidence type="ECO:0000313" key="2">
    <source>
        <dbReference type="Proteomes" id="UP001551176"/>
    </source>
</evidence>
<dbReference type="InterPro" id="IPR042172">
    <property type="entry name" value="Adenosylhomocyst_ase-like_sf"/>
</dbReference>
<reference evidence="1 2" key="1">
    <citation type="submission" date="2024-06" db="EMBL/GenBank/DDBJ databases">
        <title>The Natural Products Discovery Center: Release of the First 8490 Sequenced Strains for Exploring Actinobacteria Biosynthetic Diversity.</title>
        <authorList>
            <person name="Kalkreuter E."/>
            <person name="Kautsar S.A."/>
            <person name="Yang D."/>
            <person name="Bader C.D."/>
            <person name="Teijaro C.N."/>
            <person name="Fluegel L."/>
            <person name="Davis C.M."/>
            <person name="Simpson J.R."/>
            <person name="Lauterbach L."/>
            <person name="Steele A.D."/>
            <person name="Gui C."/>
            <person name="Meng S."/>
            <person name="Li G."/>
            <person name="Viehrig K."/>
            <person name="Ye F."/>
            <person name="Su P."/>
            <person name="Kiefer A.F."/>
            <person name="Nichols A."/>
            <person name="Cepeda A.J."/>
            <person name="Yan W."/>
            <person name="Fan B."/>
            <person name="Jiang Y."/>
            <person name="Adhikari A."/>
            <person name="Zheng C.-J."/>
            <person name="Schuster L."/>
            <person name="Cowan T.M."/>
            <person name="Smanski M.J."/>
            <person name="Chevrette M.G."/>
            <person name="De Carvalho L.P.S."/>
            <person name="Shen B."/>
        </authorList>
    </citation>
    <scope>NUCLEOTIDE SEQUENCE [LARGE SCALE GENOMIC DNA]</scope>
    <source>
        <strain evidence="1 2">NPDC046838</strain>
    </source>
</reference>
<gene>
    <name evidence="1" type="ORF">ABZ921_40915</name>
</gene>
<dbReference type="Gene3D" id="3.40.50.1480">
    <property type="entry name" value="Adenosylhomocysteinase-like"/>
    <property type="match status" value="1"/>
</dbReference>
<name>A0ABV3C169_9ACTN</name>
<organism evidence="1 2">
    <name type="scientific">Streptomyces atriruber</name>
    <dbReference type="NCBI Taxonomy" id="545121"/>
    <lineage>
        <taxon>Bacteria</taxon>
        <taxon>Bacillati</taxon>
        <taxon>Actinomycetota</taxon>
        <taxon>Actinomycetes</taxon>
        <taxon>Kitasatosporales</taxon>
        <taxon>Streptomycetaceae</taxon>
        <taxon>Streptomyces</taxon>
    </lineage>
</organism>
<keyword evidence="2" id="KW-1185">Reference proteome</keyword>
<dbReference type="EMBL" id="JBEYXV010000044">
    <property type="protein sequence ID" value="MEU6827007.1"/>
    <property type="molecule type" value="Genomic_DNA"/>
</dbReference>
<dbReference type="Proteomes" id="UP001551176">
    <property type="component" value="Unassembled WGS sequence"/>
</dbReference>
<feature type="non-terminal residue" evidence="1">
    <location>
        <position position="39"/>
    </location>
</feature>
<accession>A0ABV3C169</accession>
<proteinExistence type="predicted"/>
<dbReference type="InterPro" id="IPR000043">
    <property type="entry name" value="Adenosylhomocysteinase-like"/>
</dbReference>
<protein>
    <submittedName>
        <fullName evidence="1">Adenosylhomocysteinase</fullName>
    </submittedName>
</protein>
<dbReference type="RefSeq" id="WP_359358909.1">
    <property type="nucleotide sequence ID" value="NZ_JBEYXV010000044.1"/>
</dbReference>
<sequence length="39" mass="4209">MTSQPTTDGKDFKVADLSLAAFGRKEITLAEHEMPGLMA</sequence>